<proteinExistence type="predicted"/>
<dbReference type="InParanoid" id="A0A061F4H0"/>
<name>A0A061F4H0_THECC</name>
<organism evidence="1 2">
    <name type="scientific">Theobroma cacao</name>
    <name type="common">Cacao</name>
    <name type="synonym">Cocoa</name>
    <dbReference type="NCBI Taxonomy" id="3641"/>
    <lineage>
        <taxon>Eukaryota</taxon>
        <taxon>Viridiplantae</taxon>
        <taxon>Streptophyta</taxon>
        <taxon>Embryophyta</taxon>
        <taxon>Tracheophyta</taxon>
        <taxon>Spermatophyta</taxon>
        <taxon>Magnoliopsida</taxon>
        <taxon>eudicotyledons</taxon>
        <taxon>Gunneridae</taxon>
        <taxon>Pentapetalae</taxon>
        <taxon>rosids</taxon>
        <taxon>malvids</taxon>
        <taxon>Malvales</taxon>
        <taxon>Malvaceae</taxon>
        <taxon>Byttnerioideae</taxon>
        <taxon>Theobroma</taxon>
    </lineage>
</organism>
<dbReference type="EMBL" id="CM001885">
    <property type="protein sequence ID" value="EOY12195.1"/>
    <property type="molecule type" value="Genomic_DNA"/>
</dbReference>
<protein>
    <submittedName>
        <fullName evidence="1">Uncharacterized protein</fullName>
    </submittedName>
</protein>
<gene>
    <name evidence="1" type="ORF">TCM_030766</name>
</gene>
<evidence type="ECO:0000313" key="2">
    <source>
        <dbReference type="Proteomes" id="UP000026915"/>
    </source>
</evidence>
<accession>A0A061F4H0</accession>
<keyword evidence="2" id="KW-1185">Reference proteome</keyword>
<dbReference type="Proteomes" id="UP000026915">
    <property type="component" value="Chromosome 7"/>
</dbReference>
<dbReference type="AlphaFoldDB" id="A0A061F4H0"/>
<evidence type="ECO:0000313" key="1">
    <source>
        <dbReference type="EMBL" id="EOY12195.1"/>
    </source>
</evidence>
<sequence>MSLHNPSLLSSLFDGLFRRTRTSLTGKKKFFIQLSMSLVIDNRIDIKKIPIKLSNQIIPIVLLVKETSFRTVNKISLFLQLMQHSA</sequence>
<reference evidence="1 2" key="1">
    <citation type="journal article" date="2013" name="Genome Biol.">
        <title>The genome sequence of the most widely cultivated cacao type and its use to identify candidate genes regulating pod color.</title>
        <authorList>
            <person name="Motamayor J.C."/>
            <person name="Mockaitis K."/>
            <person name="Schmutz J."/>
            <person name="Haiminen N."/>
            <person name="Iii D.L."/>
            <person name="Cornejo O."/>
            <person name="Findley S.D."/>
            <person name="Zheng P."/>
            <person name="Utro F."/>
            <person name="Royaert S."/>
            <person name="Saski C."/>
            <person name="Jenkins J."/>
            <person name="Podicheti R."/>
            <person name="Zhao M."/>
            <person name="Scheffler B.E."/>
            <person name="Stack J.C."/>
            <person name="Feltus F.A."/>
            <person name="Mustiga G.M."/>
            <person name="Amores F."/>
            <person name="Phillips W."/>
            <person name="Marelli J.P."/>
            <person name="May G.D."/>
            <person name="Shapiro H."/>
            <person name="Ma J."/>
            <person name="Bustamante C.D."/>
            <person name="Schnell R.J."/>
            <person name="Main D."/>
            <person name="Gilbert D."/>
            <person name="Parida L."/>
            <person name="Kuhn D.N."/>
        </authorList>
    </citation>
    <scope>NUCLEOTIDE SEQUENCE [LARGE SCALE GENOMIC DNA]</scope>
    <source>
        <strain evidence="2">cv. Matina 1-6</strain>
    </source>
</reference>
<dbReference type="Gramene" id="EOY12195">
    <property type="protein sequence ID" value="EOY12195"/>
    <property type="gene ID" value="TCM_030766"/>
</dbReference>
<dbReference type="HOGENOM" id="CLU_2502476_0_0_1"/>